<dbReference type="Proteomes" id="UP000887574">
    <property type="component" value="Unplaced"/>
</dbReference>
<evidence type="ECO:0000313" key="3">
    <source>
        <dbReference type="Proteomes" id="UP000887574"/>
    </source>
</evidence>
<dbReference type="AlphaFoldDB" id="A0A915E9G1"/>
<keyword evidence="2" id="KW-0732">Signal</keyword>
<accession>A0A915E9G1</accession>
<feature type="region of interest" description="Disordered" evidence="1">
    <location>
        <begin position="169"/>
        <end position="206"/>
    </location>
</feature>
<feature type="compositionally biased region" description="Polar residues" evidence="1">
    <location>
        <begin position="185"/>
        <end position="206"/>
    </location>
</feature>
<reference evidence="4" key="1">
    <citation type="submission" date="2022-11" db="UniProtKB">
        <authorList>
            <consortium name="WormBaseParasite"/>
        </authorList>
    </citation>
    <scope>IDENTIFICATION</scope>
</reference>
<feature type="chain" id="PRO_5037410072" evidence="2">
    <location>
        <begin position="26"/>
        <end position="225"/>
    </location>
</feature>
<protein>
    <submittedName>
        <fullName evidence="4">EB domain-containing protein</fullName>
    </submittedName>
</protein>
<proteinExistence type="predicted"/>
<sequence>MFEMPRKHLLIGMLLWLLLPALPLAKIGSAATEPHDQPCIVLNSICLHGMCECLPMYHPNGPESVLLIDTESSLGKNCYTSSECRGNGEYCNERSYKCECVSNFVEVTAKCFPGIFPGNFGCVDSRQCSVTFPEATCSAQGKCSFFTCFLSLQLLLPEEGLEYQQYSGKDSQVLPESTRPPTPPSDNAASTVSGTPPESVCSSDSSCAGYPWLFVMECASAEREL</sequence>
<evidence type="ECO:0000256" key="2">
    <source>
        <dbReference type="SAM" id="SignalP"/>
    </source>
</evidence>
<dbReference type="WBParaSite" id="jg3774">
    <property type="protein sequence ID" value="jg3774"/>
    <property type="gene ID" value="jg3774"/>
</dbReference>
<name>A0A915E9G1_9BILA</name>
<feature type="signal peptide" evidence="2">
    <location>
        <begin position="1"/>
        <end position="25"/>
    </location>
</feature>
<keyword evidence="3" id="KW-1185">Reference proteome</keyword>
<evidence type="ECO:0000313" key="4">
    <source>
        <dbReference type="WBParaSite" id="jg3774"/>
    </source>
</evidence>
<organism evidence="3 4">
    <name type="scientific">Ditylenchus dipsaci</name>
    <dbReference type="NCBI Taxonomy" id="166011"/>
    <lineage>
        <taxon>Eukaryota</taxon>
        <taxon>Metazoa</taxon>
        <taxon>Ecdysozoa</taxon>
        <taxon>Nematoda</taxon>
        <taxon>Chromadorea</taxon>
        <taxon>Rhabditida</taxon>
        <taxon>Tylenchina</taxon>
        <taxon>Tylenchomorpha</taxon>
        <taxon>Sphaerularioidea</taxon>
        <taxon>Anguinidae</taxon>
        <taxon>Anguininae</taxon>
        <taxon>Ditylenchus</taxon>
    </lineage>
</organism>
<evidence type="ECO:0000256" key="1">
    <source>
        <dbReference type="SAM" id="MobiDB-lite"/>
    </source>
</evidence>